<feature type="region of interest" description="Disordered" evidence="1">
    <location>
        <begin position="636"/>
        <end position="657"/>
    </location>
</feature>
<evidence type="ECO:0000259" key="2">
    <source>
        <dbReference type="Pfam" id="PF24626"/>
    </source>
</evidence>
<evidence type="ECO:0000313" key="4">
    <source>
        <dbReference type="EMBL" id="GEU77663.1"/>
    </source>
</evidence>
<feature type="compositionally biased region" description="Acidic residues" evidence="1">
    <location>
        <begin position="129"/>
        <end position="146"/>
    </location>
</feature>
<dbReference type="InterPro" id="IPR056924">
    <property type="entry name" value="SH3_Tf2-1"/>
</dbReference>
<dbReference type="InterPro" id="IPR058594">
    <property type="entry name" value="PB1-like_dom_pln"/>
</dbReference>
<comment type="caution">
    <text evidence="4">The sequence shown here is derived from an EMBL/GenBank/DDBJ whole genome shotgun (WGS) entry which is preliminary data.</text>
</comment>
<feature type="compositionally biased region" description="Basic residues" evidence="1">
    <location>
        <begin position="251"/>
        <end position="260"/>
    </location>
</feature>
<feature type="domain" description="PB1-like" evidence="3">
    <location>
        <begin position="2"/>
        <end position="98"/>
    </location>
</feature>
<name>A0A6L2MUW6_TANCI</name>
<reference evidence="4" key="1">
    <citation type="journal article" date="2019" name="Sci. Rep.">
        <title>Draft genome of Tanacetum cinerariifolium, the natural source of mosquito coil.</title>
        <authorList>
            <person name="Yamashiro T."/>
            <person name="Shiraishi A."/>
            <person name="Satake H."/>
            <person name="Nakayama K."/>
        </authorList>
    </citation>
    <scope>NUCLEOTIDE SEQUENCE</scope>
</reference>
<dbReference type="PANTHER" id="PTHR31973">
    <property type="entry name" value="POLYPROTEIN, PUTATIVE-RELATED"/>
    <property type="match status" value="1"/>
</dbReference>
<feature type="region of interest" description="Disordered" evidence="1">
    <location>
        <begin position="106"/>
        <end position="190"/>
    </location>
</feature>
<dbReference type="AlphaFoldDB" id="A0A6L2MUW6"/>
<dbReference type="Pfam" id="PF26130">
    <property type="entry name" value="PB1-like"/>
    <property type="match status" value="1"/>
</dbReference>
<feature type="domain" description="Tf2-1-like SH3-like" evidence="2">
    <location>
        <begin position="584"/>
        <end position="625"/>
    </location>
</feature>
<evidence type="ECO:0000256" key="1">
    <source>
        <dbReference type="SAM" id="MobiDB-lite"/>
    </source>
</evidence>
<feature type="region of interest" description="Disordered" evidence="1">
    <location>
        <begin position="240"/>
        <end position="260"/>
    </location>
</feature>
<dbReference type="PANTHER" id="PTHR31973:SF190">
    <property type="entry name" value="MULE TRANSPOSASE DOMAIN-CONTAINING PROTEIN"/>
    <property type="match status" value="1"/>
</dbReference>
<sequence>MFTMRIHYGGRFTKLPRRKYVEGEIAFVDLIKIEHCNIGILDSVLYYSFGYKEKLFYHYKIPCKGLDIGLRLLSSDSDIAYMLQYVHKHKIMDVYVEHDKSVVDPSLNVDEAGPSNILGHENNVGADEGNYDEAENEDIGDVEDYEANNGSKSKEGEAEDKGQNKEEDEDLGEREKEDEGDEEDEHIDDIVDEEHIVDELEVEMDGFMFAVKGKNEDPMQLRLNTNETNLEVLDFYSFESDKDDDKEGSRRKGLRKLRKKAANSTSTTSFYVGKEFPNRDATKEMVRSHGVETRRNIMIFKNDKIRIRAKYFGVVPVTVKLTKKLIMNRGKEILDEGNKVEGNTQKIAKGKKVNVSNKEKDKMDYVQELKRCNPNTTVKIDVYGEENPDSPTKMFRRIYVCFGALKDGFRASERELLGRANCDLLINNICEVFNRQLLDARDSPIISCLEYVREYLMMRIVIVQKAIKRCEGPLTPTVISIFRAIKEKSVQYTVDWNEAELCGKKQETNSRPQDGVTAAGSQAVSHVGQKTQAVGGSHAPVTTMSPMRRTKKIMKKQKGLQAPYGPKCPTNWVWCGPITTSPPLNPRKYGPFKITKKINDNAYIVALPPSMSISNTFNVADIYEFHADTAIYPDENSGSSSFAVEETDAEDLVGRHN</sequence>
<evidence type="ECO:0000259" key="3">
    <source>
        <dbReference type="Pfam" id="PF26130"/>
    </source>
</evidence>
<feature type="compositionally biased region" description="Acidic residues" evidence="1">
    <location>
        <begin position="166"/>
        <end position="190"/>
    </location>
</feature>
<feature type="compositionally biased region" description="Basic and acidic residues" evidence="1">
    <location>
        <begin position="152"/>
        <end position="165"/>
    </location>
</feature>
<gene>
    <name evidence="4" type="ORF">Tci_049641</name>
</gene>
<proteinExistence type="predicted"/>
<feature type="compositionally biased region" description="Basic and acidic residues" evidence="1">
    <location>
        <begin position="240"/>
        <end position="250"/>
    </location>
</feature>
<accession>A0A6L2MUW6</accession>
<organism evidence="4">
    <name type="scientific">Tanacetum cinerariifolium</name>
    <name type="common">Dalmatian daisy</name>
    <name type="synonym">Chrysanthemum cinerariifolium</name>
    <dbReference type="NCBI Taxonomy" id="118510"/>
    <lineage>
        <taxon>Eukaryota</taxon>
        <taxon>Viridiplantae</taxon>
        <taxon>Streptophyta</taxon>
        <taxon>Embryophyta</taxon>
        <taxon>Tracheophyta</taxon>
        <taxon>Spermatophyta</taxon>
        <taxon>Magnoliopsida</taxon>
        <taxon>eudicotyledons</taxon>
        <taxon>Gunneridae</taxon>
        <taxon>Pentapetalae</taxon>
        <taxon>asterids</taxon>
        <taxon>campanulids</taxon>
        <taxon>Asterales</taxon>
        <taxon>Asteraceae</taxon>
        <taxon>Asteroideae</taxon>
        <taxon>Anthemideae</taxon>
        <taxon>Anthemidinae</taxon>
        <taxon>Tanacetum</taxon>
    </lineage>
</organism>
<dbReference type="EMBL" id="BKCJ010007519">
    <property type="protein sequence ID" value="GEU77663.1"/>
    <property type="molecule type" value="Genomic_DNA"/>
</dbReference>
<protein>
    <submittedName>
        <fullName evidence="4">5'-nucleotidase domain-containing protein 4</fullName>
    </submittedName>
</protein>
<dbReference type="Pfam" id="PF24626">
    <property type="entry name" value="SH3_Tf2-1"/>
    <property type="match status" value="1"/>
</dbReference>